<evidence type="ECO:0000313" key="2">
    <source>
        <dbReference type="Proteomes" id="UP000185426"/>
    </source>
</evidence>
<gene>
    <name evidence="1" type="ORF">BSA145_20875</name>
</gene>
<evidence type="ECO:0000313" key="1">
    <source>
        <dbReference type="EMBL" id="APT48320.1"/>
    </source>
</evidence>
<reference evidence="1 2" key="1">
    <citation type="submission" date="2016-05" db="EMBL/GenBank/DDBJ databases">
        <title>Complete Genome and Methylome Analysis of Psychrotrophic Bacterial Isolates from Antarctic Lake Untersee.</title>
        <authorList>
            <person name="Fomenkov A."/>
            <person name="Akimov V.N."/>
            <person name="Vasilyeva L.V."/>
            <person name="Andersen D."/>
            <person name="Vincze T."/>
            <person name="Roberts R.J."/>
        </authorList>
    </citation>
    <scope>NUCLEOTIDE SEQUENCE [LARGE SCALE GENOMIC DNA]</scope>
    <source>
        <strain evidence="1 2">U14-5</strain>
        <plasmid evidence="1 2">unnamed1</plasmid>
    </source>
</reference>
<dbReference type="EMBL" id="CP015608">
    <property type="protein sequence ID" value="APT48320.1"/>
    <property type="molecule type" value="Genomic_DNA"/>
</dbReference>
<keyword evidence="1" id="KW-0614">Plasmid</keyword>
<dbReference type="RefSeq" id="WP_075623747.1">
    <property type="nucleotide sequence ID" value="NZ_CP015608.1"/>
</dbReference>
<protein>
    <submittedName>
        <fullName evidence="1">Uncharacterized protein</fullName>
    </submittedName>
</protein>
<dbReference type="AlphaFoldDB" id="A0A1L6ZP81"/>
<organism evidence="1 2">
    <name type="scientific">Bacillus safensis</name>
    <dbReference type="NCBI Taxonomy" id="561879"/>
    <lineage>
        <taxon>Bacteria</taxon>
        <taxon>Bacillati</taxon>
        <taxon>Bacillota</taxon>
        <taxon>Bacilli</taxon>
        <taxon>Bacillales</taxon>
        <taxon>Bacillaceae</taxon>
        <taxon>Bacillus</taxon>
    </lineage>
</organism>
<geneLocation type="plasmid" evidence="1 2">
    <name>unnamed1</name>
</geneLocation>
<name>A0A1L6ZP81_BACIA</name>
<dbReference type="Proteomes" id="UP000185426">
    <property type="component" value="Plasmid unnamed1"/>
</dbReference>
<accession>A0A1L6ZP81</accession>
<proteinExistence type="predicted"/>
<sequence>MAQAEAQRLIKDENGISKDVLDKCLDIILEEYYEIQNFKENFDINTLKKIEQLRSNLTLEIGEEHEYHSIISIFSNVLKRHLFRAFDTKTTFTSKQIHFHNWRFNSGLANYENKKNENKKMV</sequence>